<accession>A0A346PAK2</accession>
<dbReference type="KEGG" id="nan:AArc1_0203"/>
<feature type="region of interest" description="Disordered" evidence="1">
    <location>
        <begin position="1"/>
        <end position="55"/>
    </location>
</feature>
<evidence type="ECO:0000313" key="3">
    <source>
        <dbReference type="Proteomes" id="UP000258707"/>
    </source>
</evidence>
<sequence>MRVILSRGGAVGATDCSRRPSCARSRFRRRRTASPETPGYGRAMYPSDRRTRRLR</sequence>
<dbReference type="AlphaFoldDB" id="A0A346PAK2"/>
<evidence type="ECO:0000313" key="2">
    <source>
        <dbReference type="EMBL" id="AXR76547.1"/>
    </source>
</evidence>
<name>A0A346PAK2_9EURY</name>
<dbReference type="Proteomes" id="UP000258707">
    <property type="component" value="Chromosome"/>
</dbReference>
<gene>
    <name evidence="2" type="ORF">AArc1_0203</name>
</gene>
<proteinExistence type="predicted"/>
<protein>
    <submittedName>
        <fullName evidence="2">Uncharacterized protein</fullName>
    </submittedName>
</protein>
<organism evidence="2 3">
    <name type="scientific">Natrarchaeobaculum sulfurireducens</name>
    <dbReference type="NCBI Taxonomy" id="2044521"/>
    <lineage>
        <taxon>Archaea</taxon>
        <taxon>Methanobacteriati</taxon>
        <taxon>Methanobacteriota</taxon>
        <taxon>Stenosarchaea group</taxon>
        <taxon>Halobacteria</taxon>
        <taxon>Halobacteriales</taxon>
        <taxon>Natrialbaceae</taxon>
        <taxon>Natrarchaeobaculum</taxon>
    </lineage>
</organism>
<dbReference type="EMBL" id="CP024047">
    <property type="protein sequence ID" value="AXR76547.1"/>
    <property type="molecule type" value="Genomic_DNA"/>
</dbReference>
<reference evidence="3" key="1">
    <citation type="submission" date="2017-10" db="EMBL/GenBank/DDBJ databases">
        <title>Phenotypic and genomic properties of facultatively anaerobic sulfur-reducing natronoarchaea from hypersaline soda lakes.</title>
        <authorList>
            <person name="Sorokin D.Y."/>
            <person name="Kublanov I.V."/>
            <person name="Roman P."/>
            <person name="Sinninghe Damste J.S."/>
            <person name="Golyshin P.N."/>
            <person name="Rojo D."/>
            <person name="Ciordia S."/>
            <person name="Mena Md.C."/>
            <person name="Ferrer M."/>
            <person name="Messina E."/>
            <person name="Smedile F."/>
            <person name="La Spada G."/>
            <person name="La Cono V."/>
            <person name="Yakimov M.M."/>
        </authorList>
    </citation>
    <scope>NUCLEOTIDE SEQUENCE [LARGE SCALE GENOMIC DNA]</scope>
    <source>
        <strain evidence="3">AArc1</strain>
    </source>
</reference>
<evidence type="ECO:0000256" key="1">
    <source>
        <dbReference type="SAM" id="MobiDB-lite"/>
    </source>
</evidence>